<evidence type="ECO:0000313" key="3">
    <source>
        <dbReference type="Proteomes" id="UP000297853"/>
    </source>
</evidence>
<keyword evidence="1" id="KW-1133">Transmembrane helix</keyword>
<name>A0ABY2IYI6_9MICO</name>
<accession>A0ABY2IYI6</accession>
<organism evidence="2 3">
    <name type="scientific">Cryobacterium sinapicolor</name>
    <dbReference type="NCBI Taxonomy" id="1259236"/>
    <lineage>
        <taxon>Bacteria</taxon>
        <taxon>Bacillati</taxon>
        <taxon>Actinomycetota</taxon>
        <taxon>Actinomycetes</taxon>
        <taxon>Micrococcales</taxon>
        <taxon>Microbacteriaceae</taxon>
        <taxon>Cryobacterium</taxon>
    </lineage>
</organism>
<keyword evidence="1" id="KW-0472">Membrane</keyword>
<keyword evidence="1" id="KW-0812">Transmembrane</keyword>
<dbReference type="EMBL" id="SOGQ01000076">
    <property type="protein sequence ID" value="TFC95637.1"/>
    <property type="molecule type" value="Genomic_DNA"/>
</dbReference>
<keyword evidence="3" id="KW-1185">Reference proteome</keyword>
<evidence type="ECO:0000313" key="2">
    <source>
        <dbReference type="EMBL" id="TFC95637.1"/>
    </source>
</evidence>
<reference evidence="2 3" key="1">
    <citation type="submission" date="2019-03" db="EMBL/GenBank/DDBJ databases">
        <title>Genomics of glacier-inhabiting Cryobacterium strains.</title>
        <authorList>
            <person name="Liu Q."/>
            <person name="Xin Y.-H."/>
        </authorList>
    </citation>
    <scope>NUCLEOTIDE SEQUENCE [LARGE SCALE GENOMIC DNA]</scope>
    <source>
        <strain evidence="2 3">TMT1-23-1</strain>
    </source>
</reference>
<gene>
    <name evidence="2" type="ORF">E3T28_13310</name>
</gene>
<evidence type="ECO:0000256" key="1">
    <source>
        <dbReference type="SAM" id="Phobius"/>
    </source>
</evidence>
<feature type="transmembrane region" description="Helical" evidence="1">
    <location>
        <begin position="45"/>
        <end position="65"/>
    </location>
</feature>
<dbReference type="RefSeq" id="WP_134432157.1">
    <property type="nucleotide sequence ID" value="NZ_SOGQ01000076.1"/>
</dbReference>
<protein>
    <submittedName>
        <fullName evidence="2">Uncharacterized protein</fullName>
    </submittedName>
</protein>
<proteinExistence type="predicted"/>
<sequence>MDEEELFGRLANSAPSVAPRDDRLGIAIDQVVTESRPVHRQRKRLFVAGATLSVMLVGGTSAALASQPLLEWLGFAPDQSIQHVNANGDYCAAGMIVRPEGVPNDDASFLAAKDIFLGIDFNTLKIPDAIRNDYKYSAAAASAKAEEIAEYNAAHPEATLQPALPDPETDMLIDTAYTLMTDGLKARGLDVGHFSLEGAGTCDEVSR</sequence>
<dbReference type="Proteomes" id="UP000297853">
    <property type="component" value="Unassembled WGS sequence"/>
</dbReference>
<comment type="caution">
    <text evidence="2">The sequence shown here is derived from an EMBL/GenBank/DDBJ whole genome shotgun (WGS) entry which is preliminary data.</text>
</comment>